<name>A0A8H3EVR5_9LECA</name>
<protein>
    <recommendedName>
        <fullName evidence="7">IEC3 subunit of the Ino80 complex, chromatin re-modelling-domain-containing protein</fullName>
    </recommendedName>
</protein>
<evidence type="ECO:0000259" key="3">
    <source>
        <dbReference type="Pfam" id="PF14612"/>
    </source>
</evidence>
<dbReference type="OrthoDB" id="4095124at2759"/>
<evidence type="ECO:0000259" key="4">
    <source>
        <dbReference type="Pfam" id="PF24244"/>
    </source>
</evidence>
<sequence>MAPGHIAQPKSFRRKYNKIRHQFKRVYNTNTQLHNEEQRLAKIVRRLQEQNDQLLDLLLDVNESKRIPQHLHYSLATPPPESDIPDLQADGARQRADAERVLELFRKQLESGEILEHDYEILVAELKNTLRKAGPVLSLPNLERTVSHTSKDLLDENLLPEDIRDEEFSTYLDAAHEDTYLAALDATLDGVQPAVEAQPPKPMLSEITLKNPVSIYNWLRVHKPDVFVQEGGAEKGGQEEKETKANASSIAGIKREGRSIKRPSVAELLDDDGNVIGGLADNAASKPKRKREDDAYRPKGGGSSKKRKKSTGKAADVEP</sequence>
<dbReference type="Pfam" id="PF14612">
    <property type="entry name" value="Ino80_Iec3"/>
    <property type="match status" value="1"/>
</dbReference>
<dbReference type="AlphaFoldDB" id="A0A8H3EVR5"/>
<keyword evidence="6" id="KW-1185">Reference proteome</keyword>
<keyword evidence="1" id="KW-0175">Coiled coil</keyword>
<evidence type="ECO:0008006" key="7">
    <source>
        <dbReference type="Google" id="ProtNLM"/>
    </source>
</evidence>
<dbReference type="GO" id="GO:0031011">
    <property type="term" value="C:Ino80 complex"/>
    <property type="evidence" value="ECO:0007669"/>
    <property type="project" value="InterPro"/>
</dbReference>
<organism evidence="5 6">
    <name type="scientific">Gomphillus americanus</name>
    <dbReference type="NCBI Taxonomy" id="1940652"/>
    <lineage>
        <taxon>Eukaryota</taxon>
        <taxon>Fungi</taxon>
        <taxon>Dikarya</taxon>
        <taxon>Ascomycota</taxon>
        <taxon>Pezizomycotina</taxon>
        <taxon>Lecanoromycetes</taxon>
        <taxon>OSLEUM clade</taxon>
        <taxon>Ostropomycetidae</taxon>
        <taxon>Ostropales</taxon>
        <taxon>Graphidaceae</taxon>
        <taxon>Gomphilloideae</taxon>
        <taxon>Gomphillus</taxon>
    </lineage>
</organism>
<evidence type="ECO:0000256" key="2">
    <source>
        <dbReference type="SAM" id="MobiDB-lite"/>
    </source>
</evidence>
<dbReference type="InterPro" id="IPR055449">
    <property type="entry name" value="Iec3-like_M"/>
</dbReference>
<comment type="caution">
    <text evidence="5">The sequence shown here is derived from an EMBL/GenBank/DDBJ whole genome shotgun (WGS) entry which is preliminary data.</text>
</comment>
<evidence type="ECO:0000256" key="1">
    <source>
        <dbReference type="SAM" id="Coils"/>
    </source>
</evidence>
<evidence type="ECO:0000313" key="6">
    <source>
        <dbReference type="Proteomes" id="UP000664169"/>
    </source>
</evidence>
<dbReference type="GO" id="GO:0006338">
    <property type="term" value="P:chromatin remodeling"/>
    <property type="evidence" value="ECO:0007669"/>
    <property type="project" value="InterPro"/>
</dbReference>
<evidence type="ECO:0000313" key="5">
    <source>
        <dbReference type="EMBL" id="CAF9913519.1"/>
    </source>
</evidence>
<feature type="domain" description="INO80 complex subunit 3 N-terminal" evidence="3">
    <location>
        <begin position="10"/>
        <end position="78"/>
    </location>
</feature>
<dbReference type="EMBL" id="CAJPDQ010000008">
    <property type="protein sequence ID" value="CAF9913519.1"/>
    <property type="molecule type" value="Genomic_DNA"/>
</dbReference>
<accession>A0A8H3EVR5</accession>
<feature type="compositionally biased region" description="Basic and acidic residues" evidence="2">
    <location>
        <begin position="232"/>
        <end position="244"/>
    </location>
</feature>
<dbReference type="Pfam" id="PF24244">
    <property type="entry name" value="Iec3-like_M"/>
    <property type="match status" value="1"/>
</dbReference>
<feature type="region of interest" description="Disordered" evidence="2">
    <location>
        <begin position="232"/>
        <end position="319"/>
    </location>
</feature>
<dbReference type="InterPro" id="IPR032742">
    <property type="entry name" value="Iec3_N"/>
</dbReference>
<feature type="coiled-coil region" evidence="1">
    <location>
        <begin position="30"/>
        <end position="64"/>
    </location>
</feature>
<gene>
    <name evidence="5" type="ORF">GOMPHAMPRED_007948</name>
</gene>
<feature type="region of interest" description="Disordered" evidence="2">
    <location>
        <begin position="73"/>
        <end position="92"/>
    </location>
</feature>
<proteinExistence type="predicted"/>
<feature type="domain" description="INO80 complex subunit 3-like middle region" evidence="4">
    <location>
        <begin position="138"/>
        <end position="231"/>
    </location>
</feature>
<reference evidence="5" key="1">
    <citation type="submission" date="2021-03" db="EMBL/GenBank/DDBJ databases">
        <authorList>
            <person name="Tagirdzhanova G."/>
        </authorList>
    </citation>
    <scope>NUCLEOTIDE SEQUENCE</scope>
</reference>
<dbReference type="Proteomes" id="UP000664169">
    <property type="component" value="Unassembled WGS sequence"/>
</dbReference>